<keyword evidence="1" id="KW-0812">Transmembrane</keyword>
<feature type="transmembrane region" description="Helical" evidence="1">
    <location>
        <begin position="256"/>
        <end position="274"/>
    </location>
</feature>
<feature type="transmembrane region" description="Helical" evidence="1">
    <location>
        <begin position="139"/>
        <end position="160"/>
    </location>
</feature>
<feature type="transmembrane region" description="Helical" evidence="1">
    <location>
        <begin position="73"/>
        <end position="95"/>
    </location>
</feature>
<feature type="transmembrane region" description="Helical" evidence="1">
    <location>
        <begin position="6"/>
        <end position="28"/>
    </location>
</feature>
<feature type="transmembrane region" description="Helical" evidence="1">
    <location>
        <begin position="185"/>
        <end position="207"/>
    </location>
</feature>
<keyword evidence="3" id="KW-1185">Reference proteome</keyword>
<comment type="caution">
    <text evidence="2">The sequence shown here is derived from an EMBL/GenBank/DDBJ whole genome shotgun (WGS) entry which is preliminary data.</text>
</comment>
<gene>
    <name evidence="2" type="ORF">H9631_14595</name>
</gene>
<feature type="transmembrane region" description="Helical" evidence="1">
    <location>
        <begin position="116"/>
        <end position="133"/>
    </location>
</feature>
<feature type="transmembrane region" description="Helical" evidence="1">
    <location>
        <begin position="49"/>
        <end position="67"/>
    </location>
</feature>
<accession>A0ABR8VNL4</accession>
<keyword evidence="1" id="KW-0472">Membrane</keyword>
<sequence>MYLLITGLFSLIGPITNLGSLYIVHAMMKKVKLPNELLGRVYVRGFTSVHTWSPYFASVFLVVYSLNIPIHQYLPYGLILSFFQILIAYYLFRYIEMRHIELGFIESDRYINYKKLYELFAVLLLLTGFIFVFEPFVTLNASVLISISVLVFAFLWTVYLKIPKEFLKEINEYRKNIFPHKANEVSFLLTAGFFGVVLSNTSISGYIRNVWVSLAHTSVLLLIFMTILIITLLSFVGVHQMVTISAIVATISYDELGIHAMVMAMMLLSAWAVGTTISPISPVTTAVSSLLQENIFKITVRWNLL</sequence>
<evidence type="ECO:0000256" key="1">
    <source>
        <dbReference type="SAM" id="Phobius"/>
    </source>
</evidence>
<reference evidence="2 3" key="1">
    <citation type="submission" date="2020-08" db="EMBL/GenBank/DDBJ databases">
        <title>A Genomic Blueprint of the Chicken Gut Microbiome.</title>
        <authorList>
            <person name="Gilroy R."/>
            <person name="Ravi A."/>
            <person name="Getino M."/>
            <person name="Pursley I."/>
            <person name="Horton D.L."/>
            <person name="Alikhan N.-F."/>
            <person name="Baker D."/>
            <person name="Gharbi K."/>
            <person name="Hall N."/>
            <person name="Watson M."/>
            <person name="Adriaenssens E.M."/>
            <person name="Foster-Nyarko E."/>
            <person name="Jarju S."/>
            <person name="Secka A."/>
            <person name="Antonio M."/>
            <person name="Oren A."/>
            <person name="Chaudhuri R."/>
            <person name="La Ragione R.M."/>
            <person name="Hildebrand F."/>
            <person name="Pallen M.J."/>
        </authorList>
    </citation>
    <scope>NUCLEOTIDE SEQUENCE [LARGE SCALE GENOMIC DNA]</scope>
    <source>
        <strain evidence="2 3">Sa1BUA2</strain>
    </source>
</reference>
<dbReference type="EMBL" id="JACSPV010000027">
    <property type="protein sequence ID" value="MBD8006307.1"/>
    <property type="molecule type" value="Genomic_DNA"/>
</dbReference>
<keyword evidence="1" id="KW-1133">Transmembrane helix</keyword>
<feature type="transmembrane region" description="Helical" evidence="1">
    <location>
        <begin position="219"/>
        <end position="244"/>
    </location>
</feature>
<name>A0ABR8VNL4_9BACI</name>
<dbReference type="RefSeq" id="WP_191814023.1">
    <property type="nucleotide sequence ID" value="NZ_JACSPV010000027.1"/>
</dbReference>
<organism evidence="2 3">
    <name type="scientific">Bacillus norwichensis</name>
    <dbReference type="NCBI Taxonomy" id="2762217"/>
    <lineage>
        <taxon>Bacteria</taxon>
        <taxon>Bacillati</taxon>
        <taxon>Bacillota</taxon>
        <taxon>Bacilli</taxon>
        <taxon>Bacillales</taxon>
        <taxon>Bacillaceae</taxon>
        <taxon>Bacillus</taxon>
    </lineage>
</organism>
<evidence type="ECO:0000313" key="3">
    <source>
        <dbReference type="Proteomes" id="UP000648182"/>
    </source>
</evidence>
<protein>
    <submittedName>
        <fullName evidence="2">Uncharacterized protein</fullName>
    </submittedName>
</protein>
<evidence type="ECO:0000313" key="2">
    <source>
        <dbReference type="EMBL" id="MBD8006307.1"/>
    </source>
</evidence>
<dbReference type="Proteomes" id="UP000648182">
    <property type="component" value="Unassembled WGS sequence"/>
</dbReference>
<proteinExistence type="predicted"/>